<dbReference type="NCBIfam" id="TIGR03709">
    <property type="entry name" value="PPK2_rel_1"/>
    <property type="match status" value="1"/>
</dbReference>
<sequence>MTIDTSKFRAPQTPLFKRSVHPTRALIFADKAAAKASIKADAKAISSLSHKLYAESKRALLIVLQGMDTSGKDGTTKALFSRTAPLNIRVEPFKAPSKRELAHDYLWRVHKVCPAKGQITVFNRSHYEDVLVVKVRGFAPKDAIKKRYAQINGFEKHLSENGTVILKFMLNISKREQGIRLAERLEQPHKYWKFNPGDLEDRLLWPKFMKAYELMVRKTNTAHAPWYIIPSDDRATRNAIICRTVRETLEAMNPAYPDPGYRPGDFVIG</sequence>
<gene>
    <name evidence="5" type="ORF">ENJ42_03960</name>
</gene>
<keyword evidence="2" id="KW-0808">Transferase</keyword>
<dbReference type="InterPro" id="IPR027417">
    <property type="entry name" value="P-loop_NTPase"/>
</dbReference>
<dbReference type="Gene3D" id="3.40.50.300">
    <property type="entry name" value="P-loop containing nucleotide triphosphate hydrolases"/>
    <property type="match status" value="1"/>
</dbReference>
<protein>
    <submittedName>
        <fullName evidence="5">Polyphosphate kinase 2 family protein</fullName>
    </submittedName>
</protein>
<evidence type="ECO:0000313" key="5">
    <source>
        <dbReference type="EMBL" id="HHL42749.1"/>
    </source>
</evidence>
<evidence type="ECO:0000256" key="3">
    <source>
        <dbReference type="ARBA" id="ARBA00022777"/>
    </source>
</evidence>
<dbReference type="PIRSF" id="PIRSF028756">
    <property type="entry name" value="PPK2_prd"/>
    <property type="match status" value="1"/>
</dbReference>
<dbReference type="AlphaFoldDB" id="A0A7C5LTX5"/>
<dbReference type="InterPro" id="IPR022488">
    <property type="entry name" value="PPK2-related"/>
</dbReference>
<accession>A0A7C5LTX5</accession>
<dbReference type="Pfam" id="PF03976">
    <property type="entry name" value="PPK2"/>
    <property type="match status" value="1"/>
</dbReference>
<organism evidence="5">
    <name type="scientific">Hellea balneolensis</name>
    <dbReference type="NCBI Taxonomy" id="287478"/>
    <lineage>
        <taxon>Bacteria</taxon>
        <taxon>Pseudomonadati</taxon>
        <taxon>Pseudomonadota</taxon>
        <taxon>Alphaproteobacteria</taxon>
        <taxon>Maricaulales</taxon>
        <taxon>Robiginitomaculaceae</taxon>
        <taxon>Hellea</taxon>
    </lineage>
</organism>
<dbReference type="Proteomes" id="UP000885830">
    <property type="component" value="Unassembled WGS sequence"/>
</dbReference>
<dbReference type="PANTHER" id="PTHR34383:SF3">
    <property type="entry name" value="POLYPHOSPHATE:AMP PHOSPHOTRANSFERASE"/>
    <property type="match status" value="1"/>
</dbReference>
<proteinExistence type="inferred from homology"/>
<feature type="domain" description="Polyphosphate kinase-2-related" evidence="4">
    <location>
        <begin position="30"/>
        <end position="254"/>
    </location>
</feature>
<comment type="similarity">
    <text evidence="1">Belongs to the polyphosphate kinase 2 (PPK2) family. Class I subfamily.</text>
</comment>
<name>A0A7C5LTX5_9PROT</name>
<dbReference type="GO" id="GO:0008976">
    <property type="term" value="F:polyphosphate kinase activity"/>
    <property type="evidence" value="ECO:0007669"/>
    <property type="project" value="InterPro"/>
</dbReference>
<dbReference type="InterPro" id="IPR022300">
    <property type="entry name" value="PPK2-rel_1"/>
</dbReference>
<dbReference type="PANTHER" id="PTHR34383">
    <property type="entry name" value="POLYPHOSPHATE:AMP PHOSPHOTRANSFERASE-RELATED"/>
    <property type="match status" value="1"/>
</dbReference>
<evidence type="ECO:0000256" key="1">
    <source>
        <dbReference type="ARBA" id="ARBA00009924"/>
    </source>
</evidence>
<reference evidence="5" key="1">
    <citation type="journal article" date="2020" name="mSystems">
        <title>Genome- and Community-Level Interaction Insights into Carbon Utilization and Element Cycling Functions of Hydrothermarchaeota in Hydrothermal Sediment.</title>
        <authorList>
            <person name="Zhou Z."/>
            <person name="Liu Y."/>
            <person name="Xu W."/>
            <person name="Pan J."/>
            <person name="Luo Z.H."/>
            <person name="Li M."/>
        </authorList>
    </citation>
    <scope>NUCLEOTIDE SEQUENCE [LARGE SCALE GENOMIC DNA]</scope>
    <source>
        <strain evidence="5">HyVt-485</strain>
    </source>
</reference>
<dbReference type="GO" id="GO:0006797">
    <property type="term" value="P:polyphosphate metabolic process"/>
    <property type="evidence" value="ECO:0007669"/>
    <property type="project" value="InterPro"/>
</dbReference>
<evidence type="ECO:0000259" key="4">
    <source>
        <dbReference type="Pfam" id="PF03976"/>
    </source>
</evidence>
<evidence type="ECO:0000256" key="2">
    <source>
        <dbReference type="ARBA" id="ARBA00022679"/>
    </source>
</evidence>
<comment type="caution">
    <text evidence="5">The sequence shown here is derived from an EMBL/GenBank/DDBJ whole genome shotgun (WGS) entry which is preliminary data.</text>
</comment>
<dbReference type="EMBL" id="DRMJ01000195">
    <property type="protein sequence ID" value="HHL42749.1"/>
    <property type="molecule type" value="Genomic_DNA"/>
</dbReference>
<dbReference type="InterPro" id="IPR016898">
    <property type="entry name" value="Polyphosphate_phosphotransfera"/>
</dbReference>
<dbReference type="SUPFAM" id="SSF52540">
    <property type="entry name" value="P-loop containing nucleoside triphosphate hydrolases"/>
    <property type="match status" value="1"/>
</dbReference>
<keyword evidence="3 5" id="KW-0418">Kinase</keyword>